<name>A0AAE0DZH3_9ROSI</name>
<reference evidence="1" key="1">
    <citation type="journal article" date="2023" name="Plant J.">
        <title>Genome sequences and population genomics provide insights into the demographic history, inbreeding, and mutation load of two 'living fossil' tree species of Dipteronia.</title>
        <authorList>
            <person name="Feng Y."/>
            <person name="Comes H.P."/>
            <person name="Chen J."/>
            <person name="Zhu S."/>
            <person name="Lu R."/>
            <person name="Zhang X."/>
            <person name="Li P."/>
            <person name="Qiu J."/>
            <person name="Olsen K.M."/>
            <person name="Qiu Y."/>
        </authorList>
    </citation>
    <scope>NUCLEOTIDE SEQUENCE</scope>
    <source>
        <strain evidence="1">NBL</strain>
    </source>
</reference>
<keyword evidence="2" id="KW-1185">Reference proteome</keyword>
<dbReference type="AlphaFoldDB" id="A0AAE0DZH3"/>
<evidence type="ECO:0000313" key="1">
    <source>
        <dbReference type="EMBL" id="KAK3198521.1"/>
    </source>
</evidence>
<sequence length="79" mass="9242">MPSYSYEKQVKIVIATIALHNYIRRYAQQDRDFDENANYSSEEINEEMEVNTHEKDGPGRREMEILRNSIAQSLMSVST</sequence>
<proteinExistence type="predicted"/>
<dbReference type="EMBL" id="JANJYJ010000007">
    <property type="protein sequence ID" value="KAK3198521.1"/>
    <property type="molecule type" value="Genomic_DNA"/>
</dbReference>
<comment type="caution">
    <text evidence="1">The sequence shown here is derived from an EMBL/GenBank/DDBJ whole genome shotgun (WGS) entry which is preliminary data.</text>
</comment>
<organism evidence="1 2">
    <name type="scientific">Dipteronia sinensis</name>
    <dbReference type="NCBI Taxonomy" id="43782"/>
    <lineage>
        <taxon>Eukaryota</taxon>
        <taxon>Viridiplantae</taxon>
        <taxon>Streptophyta</taxon>
        <taxon>Embryophyta</taxon>
        <taxon>Tracheophyta</taxon>
        <taxon>Spermatophyta</taxon>
        <taxon>Magnoliopsida</taxon>
        <taxon>eudicotyledons</taxon>
        <taxon>Gunneridae</taxon>
        <taxon>Pentapetalae</taxon>
        <taxon>rosids</taxon>
        <taxon>malvids</taxon>
        <taxon>Sapindales</taxon>
        <taxon>Sapindaceae</taxon>
        <taxon>Hippocastanoideae</taxon>
        <taxon>Acereae</taxon>
        <taxon>Dipteronia</taxon>
    </lineage>
</organism>
<evidence type="ECO:0000313" key="2">
    <source>
        <dbReference type="Proteomes" id="UP001281410"/>
    </source>
</evidence>
<dbReference type="Proteomes" id="UP001281410">
    <property type="component" value="Unassembled WGS sequence"/>
</dbReference>
<gene>
    <name evidence="1" type="ORF">Dsin_021936</name>
</gene>
<protein>
    <submittedName>
        <fullName evidence="1">Uncharacterized protein</fullName>
    </submittedName>
</protein>
<accession>A0AAE0DZH3</accession>